<keyword evidence="5" id="KW-0694">RNA-binding</keyword>
<dbReference type="InterPro" id="IPR005484">
    <property type="entry name" value="Ribosomal_uL18_bac/plant/anim"/>
</dbReference>
<dbReference type="Pfam" id="PF00861">
    <property type="entry name" value="Ribosomal_L18p"/>
    <property type="match status" value="1"/>
</dbReference>
<dbReference type="CDD" id="cd00432">
    <property type="entry name" value="Ribosomal_L18_L5e"/>
    <property type="match status" value="1"/>
</dbReference>
<evidence type="ECO:0000256" key="4">
    <source>
        <dbReference type="ARBA" id="ARBA00022730"/>
    </source>
</evidence>
<keyword evidence="10" id="KW-0150">Chloroplast</keyword>
<evidence type="ECO:0000256" key="7">
    <source>
        <dbReference type="ARBA" id="ARBA00023274"/>
    </source>
</evidence>
<geneLocation type="chloroplast" evidence="10"/>
<keyword evidence="6 10" id="KW-0689">Ribosomal protein</keyword>
<accession>A0A1Z1MPD4</accession>
<organism evidence="10">
    <name type="scientific">Lophocladia kuetzingii</name>
    <dbReference type="NCBI Taxonomy" id="675577"/>
    <lineage>
        <taxon>Eukaryota</taxon>
        <taxon>Rhodophyta</taxon>
        <taxon>Florideophyceae</taxon>
        <taxon>Rhodymeniophycidae</taxon>
        <taxon>Ceramiales</taxon>
        <taxon>Rhodomelaceae</taxon>
        <taxon>Lophothalieae</taxon>
        <taxon>Lophocladia</taxon>
    </lineage>
</organism>
<evidence type="ECO:0000256" key="6">
    <source>
        <dbReference type="ARBA" id="ARBA00022980"/>
    </source>
</evidence>
<dbReference type="SUPFAM" id="SSF53137">
    <property type="entry name" value="Translational machinery components"/>
    <property type="match status" value="1"/>
</dbReference>
<keyword evidence="10" id="KW-0934">Plastid</keyword>
<comment type="subunit">
    <text evidence="3">Part of the 50S ribosomal subunit; contacts the 5S rRNA.</text>
</comment>
<sequence>MNLNQSTQNKPRLYIIKSNKHIYAHIIDNTKNQILTSSSTISQDLKKEVKIFKNCHTASLVGKNIALKLKNLGIQKIIFDRGKNIYHGQVKALADAIRTEGIIF</sequence>
<dbReference type="GO" id="GO:0003735">
    <property type="term" value="F:structural constituent of ribosome"/>
    <property type="evidence" value="ECO:0007669"/>
    <property type="project" value="InterPro"/>
</dbReference>
<dbReference type="InterPro" id="IPR004389">
    <property type="entry name" value="Ribosomal_uL18_bac-type"/>
</dbReference>
<protein>
    <recommendedName>
        <fullName evidence="8">Large ribosomal subunit protein uL18c</fullName>
    </recommendedName>
    <alternativeName>
        <fullName evidence="9">50S ribosomal protein L18, chloroplastic</fullName>
    </alternativeName>
</protein>
<evidence type="ECO:0000313" key="10">
    <source>
        <dbReference type="EMBL" id="ARW67712.1"/>
    </source>
</evidence>
<keyword evidence="4" id="KW-0699">rRNA-binding</keyword>
<reference evidence="10" key="1">
    <citation type="journal article" date="2017" name="J. Phycol.">
        <title>Analysis of chloroplast genomes and a supermatrix inform reclassification of the Rhodomelaceae (Rhodophyta).</title>
        <authorList>
            <person name="Diaz-Tapia P."/>
            <person name="Maggs C.A."/>
            <person name="West J.A."/>
            <person name="Verbruggen H."/>
        </authorList>
    </citation>
    <scope>NUCLEOTIDE SEQUENCE</scope>
    <source>
        <strain evidence="10">PD1509</strain>
    </source>
</reference>
<dbReference type="InterPro" id="IPR057268">
    <property type="entry name" value="Ribosomal_L18"/>
</dbReference>
<dbReference type="EMBL" id="MF101448">
    <property type="protein sequence ID" value="ARW67712.1"/>
    <property type="molecule type" value="Genomic_DNA"/>
</dbReference>
<gene>
    <name evidence="10" type="primary">rpl18</name>
</gene>
<dbReference type="GO" id="GO:0005737">
    <property type="term" value="C:cytoplasm"/>
    <property type="evidence" value="ECO:0007669"/>
    <property type="project" value="UniProtKB-ARBA"/>
</dbReference>
<dbReference type="NCBIfam" id="TIGR00060">
    <property type="entry name" value="L18_bact"/>
    <property type="match status" value="1"/>
</dbReference>
<dbReference type="GO" id="GO:0006412">
    <property type="term" value="P:translation"/>
    <property type="evidence" value="ECO:0007669"/>
    <property type="project" value="InterPro"/>
</dbReference>
<dbReference type="Gene3D" id="3.30.420.100">
    <property type="match status" value="1"/>
</dbReference>
<evidence type="ECO:0000256" key="3">
    <source>
        <dbReference type="ARBA" id="ARBA00011505"/>
    </source>
</evidence>
<evidence type="ECO:0000256" key="2">
    <source>
        <dbReference type="ARBA" id="ARBA00007116"/>
    </source>
</evidence>
<dbReference type="GO" id="GO:1990904">
    <property type="term" value="C:ribonucleoprotein complex"/>
    <property type="evidence" value="ECO:0007669"/>
    <property type="project" value="UniProtKB-KW"/>
</dbReference>
<evidence type="ECO:0000256" key="8">
    <source>
        <dbReference type="ARBA" id="ARBA00035303"/>
    </source>
</evidence>
<dbReference type="AlphaFoldDB" id="A0A1Z1MPD4"/>
<evidence type="ECO:0000256" key="5">
    <source>
        <dbReference type="ARBA" id="ARBA00022884"/>
    </source>
</evidence>
<name>A0A1Z1MPD4_9FLOR</name>
<evidence type="ECO:0000256" key="9">
    <source>
        <dbReference type="ARBA" id="ARBA00035346"/>
    </source>
</evidence>
<dbReference type="GO" id="GO:0008097">
    <property type="term" value="F:5S rRNA binding"/>
    <property type="evidence" value="ECO:0007669"/>
    <property type="project" value="TreeGrafter"/>
</dbReference>
<dbReference type="GeneID" id="33361066"/>
<proteinExistence type="inferred from homology"/>
<comment type="similarity">
    <text evidence="2">Belongs to the universal ribosomal protein uL18 family.</text>
</comment>
<comment type="function">
    <text evidence="1">Binds 5S rRNA, forms part of the central protuberance of the 50S subunit.</text>
</comment>
<evidence type="ECO:0000256" key="1">
    <source>
        <dbReference type="ARBA" id="ARBA00003898"/>
    </source>
</evidence>
<dbReference type="PANTHER" id="PTHR12899">
    <property type="entry name" value="39S RIBOSOMAL PROTEIN L18, MITOCHONDRIAL"/>
    <property type="match status" value="1"/>
</dbReference>
<dbReference type="RefSeq" id="YP_009398526.1">
    <property type="nucleotide sequence ID" value="NC_035292.1"/>
</dbReference>
<dbReference type="PANTHER" id="PTHR12899:SF3">
    <property type="entry name" value="LARGE RIBOSOMAL SUBUNIT PROTEIN UL18M"/>
    <property type="match status" value="1"/>
</dbReference>
<dbReference type="GO" id="GO:0005840">
    <property type="term" value="C:ribosome"/>
    <property type="evidence" value="ECO:0007669"/>
    <property type="project" value="UniProtKB-KW"/>
</dbReference>
<keyword evidence="7" id="KW-0687">Ribonucleoprotein</keyword>